<evidence type="ECO:0000313" key="2">
    <source>
        <dbReference type="Proteomes" id="UP000275727"/>
    </source>
</evidence>
<protein>
    <recommendedName>
        <fullName evidence="3">PAS domain-containing protein</fullName>
    </recommendedName>
</protein>
<sequence length="398" mass="43287">MSDMSEDFLDLSEPDFEAPPIFSDQDERRMHVRAYNYWASLLRGREFPSVTDLDPASLDDFGPHSILLDFTEDRENPRLRYIGTLLREECGLSSADIALDHVPSRSLVSRLTDHFFEIIANRAPIGFEAEFVSQRGNNTLYRGILMPLSSDDDSIDFIYGVINWKELAGAEFEAQLAFEAHEAEGEEPVVASKVEAGVVELEPGDLAGRLAVARANAAAVHTADQRSRAALYRALGNAYDFHLASEEDPAGFTALLAEAGLKVQARAPLTAVAKLVFGADYDKTRLTEFASALGAAVRAGIPAGGFIAFVVSAEGGLKGLVQRERAAKAKSAAVTKTTETVRTRLRATEPLAHIDMQSDEEFVLLVAKKSESGGIDVLEAVPHTQNLLEVALKRLAAR</sequence>
<accession>A0AAD1D3K3</accession>
<dbReference type="KEGG" id="smic:SmB9_01490"/>
<name>A0AAD1D3K3_SPHMI</name>
<dbReference type="Proteomes" id="UP000275727">
    <property type="component" value="Chromosome"/>
</dbReference>
<gene>
    <name evidence="1" type="ORF">SmB9_01490</name>
</gene>
<proteinExistence type="predicted"/>
<evidence type="ECO:0008006" key="3">
    <source>
        <dbReference type="Google" id="ProtNLM"/>
    </source>
</evidence>
<organism evidence="1 2">
    <name type="scientific">Sphingosinicella microcystinivorans</name>
    <dbReference type="NCBI Taxonomy" id="335406"/>
    <lineage>
        <taxon>Bacteria</taxon>
        <taxon>Pseudomonadati</taxon>
        <taxon>Pseudomonadota</taxon>
        <taxon>Alphaproteobacteria</taxon>
        <taxon>Sphingomonadales</taxon>
        <taxon>Sphingosinicellaceae</taxon>
        <taxon>Sphingosinicella</taxon>
    </lineage>
</organism>
<dbReference type="AlphaFoldDB" id="A0AAD1D3K3"/>
<reference evidence="1 2" key="1">
    <citation type="submission" date="2018-06" db="EMBL/GenBank/DDBJ databases">
        <title>Complete Genome Sequence of the Microcystin-Degrading Bacterium Sphingosinicella microcystinivorans Strain B-9.</title>
        <authorList>
            <person name="Jin H."/>
            <person name="Nishizawa T."/>
            <person name="Guo Y."/>
            <person name="Nishizawa A."/>
            <person name="Park H."/>
            <person name="Kato H."/>
            <person name="Tsuji K."/>
            <person name="Harada K."/>
        </authorList>
    </citation>
    <scope>NUCLEOTIDE SEQUENCE [LARGE SCALE GENOMIC DNA]</scope>
    <source>
        <strain evidence="1 2">B9</strain>
    </source>
</reference>
<dbReference type="RefSeq" id="WP_121050348.1">
    <property type="nucleotide sequence ID" value="NZ_AP018711.1"/>
</dbReference>
<dbReference type="EMBL" id="AP018711">
    <property type="protein sequence ID" value="BBE32491.1"/>
    <property type="molecule type" value="Genomic_DNA"/>
</dbReference>
<evidence type="ECO:0000313" key="1">
    <source>
        <dbReference type="EMBL" id="BBE32491.1"/>
    </source>
</evidence>